<dbReference type="Proteomes" id="UP000652761">
    <property type="component" value="Unassembled WGS sequence"/>
</dbReference>
<feature type="region of interest" description="Disordered" evidence="1">
    <location>
        <begin position="44"/>
        <end position="100"/>
    </location>
</feature>
<proteinExistence type="predicted"/>
<keyword evidence="3" id="KW-1185">Reference proteome</keyword>
<evidence type="ECO:0000313" key="2">
    <source>
        <dbReference type="EMBL" id="MQL90555.1"/>
    </source>
</evidence>
<comment type="caution">
    <text evidence="2">The sequence shown here is derived from an EMBL/GenBank/DDBJ whole genome shotgun (WGS) entry which is preliminary data.</text>
</comment>
<feature type="compositionally biased region" description="Basic and acidic residues" evidence="1">
    <location>
        <begin position="51"/>
        <end position="61"/>
    </location>
</feature>
<name>A0A843V3W8_COLES</name>
<evidence type="ECO:0000256" key="1">
    <source>
        <dbReference type="SAM" id="MobiDB-lite"/>
    </source>
</evidence>
<feature type="compositionally biased region" description="Polar residues" evidence="1">
    <location>
        <begin position="68"/>
        <end position="77"/>
    </location>
</feature>
<gene>
    <name evidence="2" type="ORF">Taro_023148</name>
</gene>
<evidence type="ECO:0000313" key="3">
    <source>
        <dbReference type="Proteomes" id="UP000652761"/>
    </source>
</evidence>
<reference evidence="2" key="1">
    <citation type="submission" date="2017-07" db="EMBL/GenBank/DDBJ databases">
        <title>Taro Niue Genome Assembly and Annotation.</title>
        <authorList>
            <person name="Atibalentja N."/>
            <person name="Keating K."/>
            <person name="Fields C.J."/>
        </authorList>
    </citation>
    <scope>NUCLEOTIDE SEQUENCE</scope>
    <source>
        <strain evidence="2">Niue_2</strain>
        <tissue evidence="2">Leaf</tissue>
    </source>
</reference>
<dbReference type="AlphaFoldDB" id="A0A843V3W8"/>
<protein>
    <submittedName>
        <fullName evidence="2">Uncharacterized protein</fullName>
    </submittedName>
</protein>
<dbReference type="EMBL" id="NMUH01001253">
    <property type="protein sequence ID" value="MQL90555.1"/>
    <property type="molecule type" value="Genomic_DNA"/>
</dbReference>
<accession>A0A843V3W8</accession>
<feature type="non-terminal residue" evidence="2">
    <location>
        <position position="100"/>
    </location>
</feature>
<organism evidence="2 3">
    <name type="scientific">Colocasia esculenta</name>
    <name type="common">Wild taro</name>
    <name type="synonym">Arum esculentum</name>
    <dbReference type="NCBI Taxonomy" id="4460"/>
    <lineage>
        <taxon>Eukaryota</taxon>
        <taxon>Viridiplantae</taxon>
        <taxon>Streptophyta</taxon>
        <taxon>Embryophyta</taxon>
        <taxon>Tracheophyta</taxon>
        <taxon>Spermatophyta</taxon>
        <taxon>Magnoliopsida</taxon>
        <taxon>Liliopsida</taxon>
        <taxon>Araceae</taxon>
        <taxon>Aroideae</taxon>
        <taxon>Colocasieae</taxon>
        <taxon>Colocasia</taxon>
    </lineage>
</organism>
<sequence length="100" mass="11533">LCQRQGTPQESNHNQRVFAHQPQLQLCQHQGTPQRRNYHCPLSSFPQPDIQLKHKSDGVQDRRHRPQRYNTSTGTNPEHNKHTCLAHTEPGVPDCRGIPE</sequence>